<keyword evidence="3" id="KW-1185">Reference proteome</keyword>
<organism evidence="2 3">
    <name type="scientific">Hyaloscypha bicolor E</name>
    <dbReference type="NCBI Taxonomy" id="1095630"/>
    <lineage>
        <taxon>Eukaryota</taxon>
        <taxon>Fungi</taxon>
        <taxon>Dikarya</taxon>
        <taxon>Ascomycota</taxon>
        <taxon>Pezizomycotina</taxon>
        <taxon>Leotiomycetes</taxon>
        <taxon>Helotiales</taxon>
        <taxon>Hyaloscyphaceae</taxon>
        <taxon>Hyaloscypha</taxon>
        <taxon>Hyaloscypha bicolor</taxon>
    </lineage>
</organism>
<dbReference type="EMBL" id="KZ613803">
    <property type="protein sequence ID" value="PMD59790.1"/>
    <property type="molecule type" value="Genomic_DNA"/>
</dbReference>
<feature type="transmembrane region" description="Helical" evidence="1">
    <location>
        <begin position="114"/>
        <end position="138"/>
    </location>
</feature>
<keyword evidence="1" id="KW-1133">Transmembrane helix</keyword>
<evidence type="ECO:0000313" key="2">
    <source>
        <dbReference type="EMBL" id="PMD59790.1"/>
    </source>
</evidence>
<keyword evidence="1" id="KW-0812">Transmembrane</keyword>
<name>A0A2J6T9U7_9HELO</name>
<evidence type="ECO:0000313" key="3">
    <source>
        <dbReference type="Proteomes" id="UP000235371"/>
    </source>
</evidence>
<dbReference type="OrthoDB" id="5139479at2759"/>
<dbReference type="Proteomes" id="UP000235371">
    <property type="component" value="Unassembled WGS sequence"/>
</dbReference>
<dbReference type="GeneID" id="36594908"/>
<dbReference type="STRING" id="1095630.A0A2J6T9U7"/>
<feature type="transmembrane region" description="Helical" evidence="1">
    <location>
        <begin position="582"/>
        <end position="605"/>
    </location>
</feature>
<reference evidence="2 3" key="1">
    <citation type="submission" date="2016-04" db="EMBL/GenBank/DDBJ databases">
        <title>A degradative enzymes factory behind the ericoid mycorrhizal symbiosis.</title>
        <authorList>
            <consortium name="DOE Joint Genome Institute"/>
            <person name="Martino E."/>
            <person name="Morin E."/>
            <person name="Grelet G."/>
            <person name="Kuo A."/>
            <person name="Kohler A."/>
            <person name="Daghino S."/>
            <person name="Barry K."/>
            <person name="Choi C."/>
            <person name="Cichocki N."/>
            <person name="Clum A."/>
            <person name="Copeland A."/>
            <person name="Hainaut M."/>
            <person name="Haridas S."/>
            <person name="Labutti K."/>
            <person name="Lindquist E."/>
            <person name="Lipzen A."/>
            <person name="Khouja H.-R."/>
            <person name="Murat C."/>
            <person name="Ohm R."/>
            <person name="Olson A."/>
            <person name="Spatafora J."/>
            <person name="Veneault-Fourrey C."/>
            <person name="Henrissat B."/>
            <person name="Grigoriev I."/>
            <person name="Martin F."/>
            <person name="Perotto S."/>
        </authorList>
    </citation>
    <scope>NUCLEOTIDE SEQUENCE [LARGE SCALE GENOMIC DNA]</scope>
    <source>
        <strain evidence="2 3">E</strain>
    </source>
</reference>
<dbReference type="InParanoid" id="A0A2J6T9U7"/>
<gene>
    <name evidence="2" type="ORF">K444DRAFT_663427</name>
</gene>
<evidence type="ECO:0000256" key="1">
    <source>
        <dbReference type="SAM" id="Phobius"/>
    </source>
</evidence>
<protein>
    <submittedName>
        <fullName evidence="2">Uncharacterized protein</fullName>
    </submittedName>
</protein>
<feature type="transmembrane region" description="Helical" evidence="1">
    <location>
        <begin position="158"/>
        <end position="181"/>
    </location>
</feature>
<sequence>MPRAESDSAVLQSMSQPLRAAMYLSKWRPELKVSSLIFPSLIFEASFKTTTAFQSKMSEKTDTIKEGPSARIAIEPSEKQKSDIIITSSAFIPGERPIPIYSVIESQSSQVKHAWGWLIGTIIFCSWTTSFAYTVFISDKPLPRAYDWGWSPALTTQIVNVASHVAVIFTGGLVGAVFDALSWSLVYGRKRTTMGSFLAVQNNTSLMDVGRLFMVPGSQWIWCIMRYGDLTFSNVTTQRVYFEGPSFPVTAGLSDVHTSVLALEKLNVISNTSAPISGTSAATLQETGINMMITGATNSILTDPGFVISVAPITCKSSDCKSLFLPGGMQLVRSNGTPLNTTLFPDESVIIVNNAHGFQLEYEPSNYVFNYTADCTMYGYDVSSFFACLKFTGENITAGAAICPPAQMLDGSCITDQNYTNTLDATISLGLYQRVATVSYDKTNFSIIDVKSIDNYTSTTSEELVSDFQKMFTIMYPPLSNIFDELLGIAEHPSEIWPDLAYWSSVFCVQSELTAAKWLEIHGFPTWQTGKQDLLEGLMAIPIQFGTMLWQFVDIQGVPPNLATTANFSTVTYRPRSPIWPVALFAIMAFCLVLWAIACLIYIQFAGDVKEEENPHVKNAFKTGNPYDVDDKGFFKILWIFIKLPFGGKAREKSRALNPVVARKVKKNAEDGEKEETFLIVRDDI</sequence>
<accession>A0A2J6T9U7</accession>
<keyword evidence="1" id="KW-0472">Membrane</keyword>
<proteinExistence type="predicted"/>
<dbReference type="AlphaFoldDB" id="A0A2J6T9U7"/>
<dbReference type="RefSeq" id="XP_024736694.1">
    <property type="nucleotide sequence ID" value="XM_024886831.1"/>
</dbReference>